<dbReference type="PANTHER" id="PTHR46910:SF39">
    <property type="entry name" value="ZN(II)2CYS6 TRANSCRIPTION FACTOR (EUROFUNG)"/>
    <property type="match status" value="1"/>
</dbReference>
<dbReference type="Proteomes" id="UP000240883">
    <property type="component" value="Unassembled WGS sequence"/>
</dbReference>
<feature type="region of interest" description="Disordered" evidence="3">
    <location>
        <begin position="384"/>
        <end position="410"/>
    </location>
</feature>
<evidence type="ECO:0000313" key="6">
    <source>
        <dbReference type="Proteomes" id="UP000240883"/>
    </source>
</evidence>
<feature type="region of interest" description="Disordered" evidence="3">
    <location>
        <begin position="127"/>
        <end position="169"/>
    </location>
</feature>
<dbReference type="PROSITE" id="PS00463">
    <property type="entry name" value="ZN2_CY6_FUNGAL_1"/>
    <property type="match status" value="1"/>
</dbReference>
<dbReference type="AlphaFoldDB" id="A0A2T2P2Z7"/>
<evidence type="ECO:0000259" key="4">
    <source>
        <dbReference type="PROSITE" id="PS00463"/>
    </source>
</evidence>
<evidence type="ECO:0000256" key="1">
    <source>
        <dbReference type="ARBA" id="ARBA00022723"/>
    </source>
</evidence>
<dbReference type="CDD" id="cd12148">
    <property type="entry name" value="fungal_TF_MHR"/>
    <property type="match status" value="1"/>
</dbReference>
<evidence type="ECO:0000256" key="3">
    <source>
        <dbReference type="SAM" id="MobiDB-lite"/>
    </source>
</evidence>
<keyword evidence="2" id="KW-0539">Nucleus</keyword>
<reference evidence="5 6" key="1">
    <citation type="journal article" date="2018" name="Front. Microbiol.">
        <title>Genome-Wide Analysis of Corynespora cassiicola Leaf Fall Disease Putative Effectors.</title>
        <authorList>
            <person name="Lopez D."/>
            <person name="Ribeiro S."/>
            <person name="Label P."/>
            <person name="Fumanal B."/>
            <person name="Venisse J.S."/>
            <person name="Kohler A."/>
            <person name="de Oliveira R.R."/>
            <person name="Labutti K."/>
            <person name="Lipzen A."/>
            <person name="Lail K."/>
            <person name="Bauer D."/>
            <person name="Ohm R.A."/>
            <person name="Barry K.W."/>
            <person name="Spatafora J."/>
            <person name="Grigoriev I.V."/>
            <person name="Martin F.M."/>
            <person name="Pujade-Renaud V."/>
        </authorList>
    </citation>
    <scope>NUCLEOTIDE SEQUENCE [LARGE SCALE GENOMIC DNA]</scope>
    <source>
        <strain evidence="5 6">Philippines</strain>
    </source>
</reference>
<protein>
    <recommendedName>
        <fullName evidence="4">Zn(2)-C6 fungal-type domain-containing protein</fullName>
    </recommendedName>
</protein>
<sequence length="660" mass="72859">MSSTGIEKRGSAATVKACDSCRRRKRKCVWAEGSDGCIPCRQLKEPCERTHIRKPRAKSQRRSRVAEYENRIQRLESLLEERSAAQPRVQEQPLQPADQSDPLSSWVNNLRTEVDSLPVQDVSGIAPFVSPEDYEPTEEEYLEPFSTESSLPQTTPPDDVSQPSVGFEPSTEFQDDAALVQDLTFESTELGIGFNPDDSSLPPAVVRSQCDAYLPPPALGTMLLKEFLVDFNTASPLYRPQVIANHFRICYLGLSDGSAVAWTSTYVVFGIAYRLRAMSATATPRDGELADYYLARTLATVSGLLLSPPSLGLVQCLLGVAYLIQTSSQSTPHARFVSTALRIAQSLAYNEEQSGIEGLGQDPEQQQRVFWMAFMKDTEESILSNAPNTHRRDDISAESPHDNPSDAAGAVTAAEGTWRVNIFSLRARLALIQAEAIEKVLSVKARKVEHGDVSQKVNGVLESLNTWRDHDLFKFSAEQLMQLLYQADVVHVLGLEASYFATVFRLQASLILDPRTNPFSSDALAKLAAQSKHPSFKEAKRLLNILAVAPQGDIGICWMIKLPVIAAFVTVVANLIHSSPEMDPAPSCMREFHRIISMLGTLVQRSQDVELAKGRDLCMRLFSQLETGRRVKWLHDQTAGGREINPAQLGQGAFGGLPQM</sequence>
<organism evidence="5 6">
    <name type="scientific">Corynespora cassiicola Philippines</name>
    <dbReference type="NCBI Taxonomy" id="1448308"/>
    <lineage>
        <taxon>Eukaryota</taxon>
        <taxon>Fungi</taxon>
        <taxon>Dikarya</taxon>
        <taxon>Ascomycota</taxon>
        <taxon>Pezizomycotina</taxon>
        <taxon>Dothideomycetes</taxon>
        <taxon>Pleosporomycetidae</taxon>
        <taxon>Pleosporales</taxon>
        <taxon>Corynesporascaceae</taxon>
        <taxon>Corynespora</taxon>
    </lineage>
</organism>
<gene>
    <name evidence="5" type="ORF">BS50DRAFT_569629</name>
</gene>
<evidence type="ECO:0000256" key="2">
    <source>
        <dbReference type="ARBA" id="ARBA00023242"/>
    </source>
</evidence>
<dbReference type="InterPro" id="IPR001138">
    <property type="entry name" value="Zn2Cys6_DnaBD"/>
</dbReference>
<dbReference type="InterPro" id="IPR007219">
    <property type="entry name" value="XnlR_reg_dom"/>
</dbReference>
<feature type="compositionally biased region" description="Acidic residues" evidence="3">
    <location>
        <begin position="132"/>
        <end position="142"/>
    </location>
</feature>
<dbReference type="GO" id="GO:0000981">
    <property type="term" value="F:DNA-binding transcription factor activity, RNA polymerase II-specific"/>
    <property type="evidence" value="ECO:0007669"/>
    <property type="project" value="InterPro"/>
</dbReference>
<dbReference type="OrthoDB" id="4116913at2759"/>
<dbReference type="GO" id="GO:0006351">
    <property type="term" value="P:DNA-templated transcription"/>
    <property type="evidence" value="ECO:0007669"/>
    <property type="project" value="InterPro"/>
</dbReference>
<dbReference type="SUPFAM" id="SSF57701">
    <property type="entry name" value="Zn2/Cys6 DNA-binding domain"/>
    <property type="match status" value="1"/>
</dbReference>
<dbReference type="InterPro" id="IPR050987">
    <property type="entry name" value="AtrR-like"/>
</dbReference>
<dbReference type="Gene3D" id="4.10.240.10">
    <property type="entry name" value="Zn(2)-C6 fungal-type DNA-binding domain"/>
    <property type="match status" value="1"/>
</dbReference>
<name>A0A2T2P2Z7_CORCC</name>
<feature type="compositionally biased region" description="Basic and acidic residues" evidence="3">
    <location>
        <begin position="390"/>
        <end position="404"/>
    </location>
</feature>
<evidence type="ECO:0000313" key="5">
    <source>
        <dbReference type="EMBL" id="PSN72057.1"/>
    </source>
</evidence>
<accession>A0A2T2P2Z7</accession>
<feature type="region of interest" description="Disordered" evidence="3">
    <location>
        <begin position="82"/>
        <end position="104"/>
    </location>
</feature>
<dbReference type="PANTHER" id="PTHR46910">
    <property type="entry name" value="TRANSCRIPTION FACTOR PDR1"/>
    <property type="match status" value="1"/>
</dbReference>
<feature type="domain" description="Zn(2)-C6 fungal-type" evidence="4">
    <location>
        <begin position="17"/>
        <end position="47"/>
    </location>
</feature>
<dbReference type="EMBL" id="KZ678130">
    <property type="protein sequence ID" value="PSN72057.1"/>
    <property type="molecule type" value="Genomic_DNA"/>
</dbReference>
<keyword evidence="1" id="KW-0479">Metal-binding</keyword>
<dbReference type="GO" id="GO:0008270">
    <property type="term" value="F:zinc ion binding"/>
    <property type="evidence" value="ECO:0007669"/>
    <property type="project" value="InterPro"/>
</dbReference>
<proteinExistence type="predicted"/>
<dbReference type="InterPro" id="IPR036864">
    <property type="entry name" value="Zn2-C6_fun-type_DNA-bd_sf"/>
</dbReference>
<dbReference type="CDD" id="cd00067">
    <property type="entry name" value="GAL4"/>
    <property type="match status" value="1"/>
</dbReference>
<dbReference type="GO" id="GO:0003677">
    <property type="term" value="F:DNA binding"/>
    <property type="evidence" value="ECO:0007669"/>
    <property type="project" value="InterPro"/>
</dbReference>
<keyword evidence="6" id="KW-1185">Reference proteome</keyword>
<dbReference type="Pfam" id="PF04082">
    <property type="entry name" value="Fungal_trans"/>
    <property type="match status" value="1"/>
</dbReference>